<dbReference type="InterPro" id="IPR043502">
    <property type="entry name" value="DNA/RNA_pol_sf"/>
</dbReference>
<dbReference type="InterPro" id="IPR043128">
    <property type="entry name" value="Rev_trsase/Diguanyl_cyclase"/>
</dbReference>
<dbReference type="AlphaFoldDB" id="A0A1J4RXI6"/>
<dbReference type="SUPFAM" id="SSF56672">
    <property type="entry name" value="DNA/RNA polymerases"/>
    <property type="match status" value="1"/>
</dbReference>
<organism evidence="2 3">
    <name type="scientific">Candidatus Collierbacteria bacterium CG1_02_44_10</name>
    <dbReference type="NCBI Taxonomy" id="1805087"/>
    <lineage>
        <taxon>Bacteria</taxon>
        <taxon>Candidatus Collieribacteriota</taxon>
    </lineage>
</organism>
<dbReference type="InterPro" id="IPR000477">
    <property type="entry name" value="RT_dom"/>
</dbReference>
<reference evidence="2 3" key="1">
    <citation type="journal article" date="2016" name="Environ. Microbiol.">
        <title>Genomic resolution of a cold subsurface aquifer community provides metabolic insights for novel microbes adapted to high CO concentrations.</title>
        <authorList>
            <person name="Probst A.J."/>
            <person name="Castelle C.J."/>
            <person name="Singh A."/>
            <person name="Brown C.T."/>
            <person name="Anantharaman K."/>
            <person name="Sharon I."/>
            <person name="Hug L.A."/>
            <person name="Burstein D."/>
            <person name="Emerson J.B."/>
            <person name="Thomas B.C."/>
            <person name="Banfield J.F."/>
        </authorList>
    </citation>
    <scope>NUCLEOTIDE SEQUENCE [LARGE SCALE GENOMIC DNA]</scope>
    <source>
        <strain evidence="2">CG1_02_44_10</strain>
    </source>
</reference>
<name>A0A1J4RXI6_9BACT</name>
<proteinExistence type="predicted"/>
<gene>
    <name evidence="2" type="ORF">AUJ42_01115</name>
</gene>
<dbReference type="Proteomes" id="UP000182345">
    <property type="component" value="Unassembled WGS sequence"/>
</dbReference>
<comment type="caution">
    <text evidence="2">The sequence shown here is derived from an EMBL/GenBank/DDBJ whole genome shotgun (WGS) entry which is preliminary data.</text>
</comment>
<dbReference type="EMBL" id="MNUK01000030">
    <property type="protein sequence ID" value="OIN91945.1"/>
    <property type="molecule type" value="Genomic_DNA"/>
</dbReference>
<protein>
    <recommendedName>
        <fullName evidence="1">Reverse transcriptase domain-containing protein</fullName>
    </recommendedName>
</protein>
<dbReference type="Gene3D" id="3.30.70.270">
    <property type="match status" value="1"/>
</dbReference>
<dbReference type="CDD" id="cd01646">
    <property type="entry name" value="RT_Bac_retron_I"/>
    <property type="match status" value="1"/>
</dbReference>
<evidence type="ECO:0000259" key="1">
    <source>
        <dbReference type="PROSITE" id="PS50878"/>
    </source>
</evidence>
<evidence type="ECO:0000313" key="2">
    <source>
        <dbReference type="EMBL" id="OIN91945.1"/>
    </source>
</evidence>
<dbReference type="PANTHER" id="PTHR34047">
    <property type="entry name" value="NUCLEAR INTRON MATURASE 1, MITOCHONDRIAL-RELATED"/>
    <property type="match status" value="1"/>
</dbReference>
<feature type="domain" description="Reverse transcriptase" evidence="1">
    <location>
        <begin position="55"/>
        <end position="309"/>
    </location>
</feature>
<dbReference type="Pfam" id="PF00078">
    <property type="entry name" value="RVT_1"/>
    <property type="match status" value="1"/>
</dbReference>
<accession>A0A1J4RXI6</accession>
<evidence type="ECO:0000313" key="3">
    <source>
        <dbReference type="Proteomes" id="UP000182345"/>
    </source>
</evidence>
<dbReference type="PROSITE" id="PS50878">
    <property type="entry name" value="RT_POL"/>
    <property type="match status" value="1"/>
</dbReference>
<dbReference type="PANTHER" id="PTHR34047:SF8">
    <property type="entry name" value="PROTEIN YKFC"/>
    <property type="match status" value="1"/>
</dbReference>
<dbReference type="InterPro" id="IPR051083">
    <property type="entry name" value="GrpII_Intron_Splice-Mob/Def"/>
</dbReference>
<sequence length="692" mass="79674">MNDALFDRFVSRDNLRLAFEFVKSEIAKSTLPLDPFWIPGVKAIDKLGNAFFASLSKQLAEGQYLPGPNYLFHQHKPSFGIRRLAMLTMVDRVVYQALLNRDVLGNQLVSKGSELSYYPGISKTGDHLYLESYSDYYKSFWKAQRTYFDDSEMNFRGEYDVHAFYDNIPHKTLFDMIENDQIGTSKVRSLLLKILSSWYPSGRGVPQGPDPSSVLANYYLRTVDNAFDGFVSDVGYVRYMDDMVIMAKSNNDLMKAVEKLTELLDSLGLDLNSKSKSEVLDSSAYFDDKGIEHPYLDYESFNDWVHTEDMKVKAEAVINKLFMGEEVEKMDISTLRYHLKSTNDYTFAKNIIGFYPELPSIADMIARYLQPYGSESWVQSAIENMFVNAHLFRWQRFWLAKLVLVEQGKDEQSYSRFNFCKSRLWEIRSMAWLTKSMRDPEAIGPSELINLMKNSENIFELGLYVEASAYLLPDETVDNYLRNLGNGKTLEMQMLVSARMLHPTQIDVLSKTGELFSKRKLRLGNTTEVMGQKNISIEKVLGVASKVSDRKSRYVFEIQSVGEEIVMMGSLLSGVAVPAFNSDRSSRYYYVVKELLARHIEYKPDVYRNYAKSEIEDLVEVKDDEVDYVKSRRNLVPLCETLIKYMLDVKIDKSSKMLRFRSAITPEEFKILPDKVLAKIDDMVSDYINAVN</sequence>